<dbReference type="CDD" id="cd00009">
    <property type="entry name" value="AAA"/>
    <property type="match status" value="1"/>
</dbReference>
<accession>A0A7X6HA70</accession>
<dbReference type="RefSeq" id="WP_205761134.1">
    <property type="nucleotide sequence ID" value="NZ_JAAZSQ010000001.1"/>
</dbReference>
<evidence type="ECO:0000256" key="1">
    <source>
        <dbReference type="SAM" id="MobiDB-lite"/>
    </source>
</evidence>
<evidence type="ECO:0000313" key="4">
    <source>
        <dbReference type="Proteomes" id="UP000544090"/>
    </source>
</evidence>
<dbReference type="SMART" id="SM00421">
    <property type="entry name" value="HTH_LUXR"/>
    <property type="match status" value="1"/>
</dbReference>
<dbReference type="AlphaFoldDB" id="A0A7X6HA70"/>
<name>A0A7X6HA70_9MICC</name>
<protein>
    <recommendedName>
        <fullName evidence="2">HTH luxR-type domain-containing protein</fullName>
    </recommendedName>
</protein>
<feature type="domain" description="HTH luxR-type" evidence="2">
    <location>
        <begin position="844"/>
        <end position="901"/>
    </location>
</feature>
<dbReference type="InterPro" id="IPR016032">
    <property type="entry name" value="Sig_transdc_resp-reg_C-effctor"/>
</dbReference>
<evidence type="ECO:0000313" key="3">
    <source>
        <dbReference type="EMBL" id="NKX53322.1"/>
    </source>
</evidence>
<proteinExistence type="predicted"/>
<dbReference type="SUPFAM" id="SSF46894">
    <property type="entry name" value="C-terminal effector domain of the bipartite response regulators"/>
    <property type="match status" value="1"/>
</dbReference>
<reference evidence="3 4" key="1">
    <citation type="submission" date="2020-04" db="EMBL/GenBank/DDBJ databases">
        <title>Arthrobacter sp. nov.</title>
        <authorList>
            <person name="Liu S."/>
        </authorList>
    </citation>
    <scope>NUCLEOTIDE SEQUENCE [LARGE SCALE GENOMIC DNA]</scope>
    <source>
        <strain evidence="3 4">E918</strain>
    </source>
</reference>
<dbReference type="GO" id="GO:0006355">
    <property type="term" value="P:regulation of DNA-templated transcription"/>
    <property type="evidence" value="ECO:0007669"/>
    <property type="project" value="InterPro"/>
</dbReference>
<evidence type="ECO:0000259" key="2">
    <source>
        <dbReference type="SMART" id="SM00421"/>
    </source>
</evidence>
<dbReference type="Proteomes" id="UP000544090">
    <property type="component" value="Unassembled WGS sequence"/>
</dbReference>
<gene>
    <name evidence="3" type="ORF">HGG74_01975</name>
</gene>
<keyword evidence="4" id="KW-1185">Reference proteome</keyword>
<dbReference type="Gene3D" id="1.10.10.10">
    <property type="entry name" value="Winged helix-like DNA-binding domain superfamily/Winged helix DNA-binding domain"/>
    <property type="match status" value="1"/>
</dbReference>
<dbReference type="SUPFAM" id="SSF52540">
    <property type="entry name" value="P-loop containing nucleoside triphosphate hydrolases"/>
    <property type="match status" value="1"/>
</dbReference>
<dbReference type="InterPro" id="IPR027417">
    <property type="entry name" value="P-loop_NTPase"/>
</dbReference>
<dbReference type="Pfam" id="PF00196">
    <property type="entry name" value="GerE"/>
    <property type="match status" value="1"/>
</dbReference>
<dbReference type="EMBL" id="JAAZSQ010000001">
    <property type="protein sequence ID" value="NKX53322.1"/>
    <property type="molecule type" value="Genomic_DNA"/>
</dbReference>
<dbReference type="Gene3D" id="3.40.50.300">
    <property type="entry name" value="P-loop containing nucleotide triphosphate hydrolases"/>
    <property type="match status" value="1"/>
</dbReference>
<feature type="region of interest" description="Disordered" evidence="1">
    <location>
        <begin position="1"/>
        <end position="24"/>
    </location>
</feature>
<comment type="caution">
    <text evidence="3">The sequence shown here is derived from an EMBL/GenBank/DDBJ whole genome shotgun (WGS) entry which is preliminary data.</text>
</comment>
<sequence>MANVALSLHEGGRMSGDGRQESERTLRVVPPWRRQFVGREELLDAARQALQSAAGAGIVLVGGPGVGKTMTAQHLVELYFGNACVVQVRGSAATAGLPFGALGFLLSEVSADALQHPVVVLREASRLLIERAAGRSLLILVENPQELDPMTAAVLMQLARARMAKLIISAAGFHGLPEQFARLWSGGELLRLDIGNFSREESGRFIEALLGGPVSGAAAGVLWELSAGNPLFLRLLALEQRSAGVLAQRDGVWVLAGRVVHSGEITDVVRAWLGTFTPRQRSVLELLAFAAELPLELLHGRGDAAAVDELQELGVLDVAGGRPAMVRLKQQLAATILRQSVPPGRSLELYASVAGQVEPAALSPEAALRIAAWALECGRKPGRQDALTGACLANRLRDLPAALRFVRSIPGSSRDPEFVLEEARALNAMGDPLAAAQAAARGLQLPRTGGLTTARLLLERHRALRTGPASAAAAEDVLQDLGRLVRNPPAGTSAAELPAMYRELVLAEAEHAVFAGRFAQLPPQAAAYFTDRSLPLRERLRFGSLLAQAWAATGRMAEAMAAAEQLEAALPAPGLAPTERGQLRGELFGIYLAAGLWSRCTRLLEGGMVLADVSGGTAAELAAGLLHTLCGRADQGRGALEGAIAQLRPAGGSAVLPLALAAAAHACALGGDQARAQHYLQAGAQARQSGSWAMRSGTDYFRLAAQALLGRREEAVDELARRAEQAAAAGLPSLVPLYLGTAAQLGHLPSLHRLAGTGETTDTAHWPLARMLQLLAEGRLHSEAGPLLQACELARAEGNDLLAFELAEAAGRLPADEPLRQRARVLQRETFRRLDRYRSTRRRIEELNDFERNLALAAGQGRSSTSLAKELHLSPRTVDWHLGKIYSRLQVSGRAELREVLN</sequence>
<dbReference type="InterPro" id="IPR036388">
    <property type="entry name" value="WH-like_DNA-bd_sf"/>
</dbReference>
<dbReference type="InterPro" id="IPR000792">
    <property type="entry name" value="Tscrpt_reg_LuxR_C"/>
</dbReference>
<dbReference type="GO" id="GO:0003677">
    <property type="term" value="F:DNA binding"/>
    <property type="evidence" value="ECO:0007669"/>
    <property type="project" value="InterPro"/>
</dbReference>
<feature type="compositionally biased region" description="Basic and acidic residues" evidence="1">
    <location>
        <begin position="10"/>
        <end position="24"/>
    </location>
</feature>
<organism evidence="3 4">
    <name type="scientific">Arthrobacter mobilis</name>
    <dbReference type="NCBI Taxonomy" id="2724944"/>
    <lineage>
        <taxon>Bacteria</taxon>
        <taxon>Bacillati</taxon>
        <taxon>Actinomycetota</taxon>
        <taxon>Actinomycetes</taxon>
        <taxon>Micrococcales</taxon>
        <taxon>Micrococcaceae</taxon>
        <taxon>Arthrobacter</taxon>
    </lineage>
</organism>